<dbReference type="Gene3D" id="3.20.20.450">
    <property type="entry name" value="EAL domain"/>
    <property type="match status" value="1"/>
</dbReference>
<name>A0A4U0FB73_9BACL</name>
<dbReference type="InterPro" id="IPR001633">
    <property type="entry name" value="EAL_dom"/>
</dbReference>
<dbReference type="AlphaFoldDB" id="A0A4U0FB73"/>
<proteinExistence type="predicted"/>
<dbReference type="Pfam" id="PF00563">
    <property type="entry name" value="EAL"/>
    <property type="match status" value="1"/>
</dbReference>
<dbReference type="EMBL" id="SUPK01000005">
    <property type="protein sequence ID" value="TJY41937.1"/>
    <property type="molecule type" value="Genomic_DNA"/>
</dbReference>
<dbReference type="PANTHER" id="PTHR33121">
    <property type="entry name" value="CYCLIC DI-GMP PHOSPHODIESTERASE PDEF"/>
    <property type="match status" value="1"/>
</dbReference>
<dbReference type="RefSeq" id="WP_136778071.1">
    <property type="nucleotide sequence ID" value="NZ_SUPK01000005.1"/>
</dbReference>
<organism evidence="2 3">
    <name type="scientific">Cohnella pontilimi</name>
    <dbReference type="NCBI Taxonomy" id="2564100"/>
    <lineage>
        <taxon>Bacteria</taxon>
        <taxon>Bacillati</taxon>
        <taxon>Bacillota</taxon>
        <taxon>Bacilli</taxon>
        <taxon>Bacillales</taxon>
        <taxon>Paenibacillaceae</taxon>
        <taxon>Cohnella</taxon>
    </lineage>
</organism>
<dbReference type="Proteomes" id="UP000309673">
    <property type="component" value="Unassembled WGS sequence"/>
</dbReference>
<dbReference type="PANTHER" id="PTHR33121:SF76">
    <property type="entry name" value="SIGNALING PROTEIN"/>
    <property type="match status" value="1"/>
</dbReference>
<accession>A0A4U0FB73</accession>
<keyword evidence="3" id="KW-1185">Reference proteome</keyword>
<evidence type="ECO:0000313" key="2">
    <source>
        <dbReference type="EMBL" id="TJY41937.1"/>
    </source>
</evidence>
<gene>
    <name evidence="2" type="ORF">E5161_12125</name>
</gene>
<evidence type="ECO:0000259" key="1">
    <source>
        <dbReference type="PROSITE" id="PS50883"/>
    </source>
</evidence>
<evidence type="ECO:0000313" key="3">
    <source>
        <dbReference type="Proteomes" id="UP000309673"/>
    </source>
</evidence>
<protein>
    <submittedName>
        <fullName evidence="2">EAL domain-containing protein</fullName>
    </submittedName>
</protein>
<dbReference type="CDD" id="cd01948">
    <property type="entry name" value="EAL"/>
    <property type="match status" value="1"/>
</dbReference>
<dbReference type="SMART" id="SM00052">
    <property type="entry name" value="EAL"/>
    <property type="match status" value="1"/>
</dbReference>
<dbReference type="SUPFAM" id="SSF141868">
    <property type="entry name" value="EAL domain-like"/>
    <property type="match status" value="1"/>
</dbReference>
<dbReference type="PROSITE" id="PS50883">
    <property type="entry name" value="EAL"/>
    <property type="match status" value="1"/>
</dbReference>
<comment type="caution">
    <text evidence="2">The sequence shown here is derived from an EMBL/GenBank/DDBJ whole genome shotgun (WGS) entry which is preliminary data.</text>
</comment>
<sequence>MWERKRVDPINIESLLDHDLIEQYYQPIIDLSTNDLYSHESLMRNKRHLNPAGVFRAAIENNRLYEIDALCISKSIRSYFALDGTRDGQTLFINIFPSSILNRLFVPFLENLMDQMQILPSCIVFELNETKEEEEIWETTALKQMVSMLRKKGFRIAMDDVGDGTANLRKIVEFVPDFIKMSRYFSTHLSTTERKQRILKLFVDYCGKETRMVLEGIENPDDLACARNLGIALGQGYLLGEPEALQIIR</sequence>
<reference evidence="2 3" key="1">
    <citation type="submission" date="2019-04" db="EMBL/GenBank/DDBJ databases">
        <title>Cohnella sp. nov., isolated from soil.</title>
        <authorList>
            <person name="Kim W."/>
        </authorList>
    </citation>
    <scope>NUCLEOTIDE SEQUENCE [LARGE SCALE GENOMIC DNA]</scope>
    <source>
        <strain evidence="2 3">CAU 1483</strain>
    </source>
</reference>
<dbReference type="InterPro" id="IPR035919">
    <property type="entry name" value="EAL_sf"/>
</dbReference>
<feature type="domain" description="EAL" evidence="1">
    <location>
        <begin position="5"/>
        <end position="249"/>
    </location>
</feature>
<dbReference type="InterPro" id="IPR050706">
    <property type="entry name" value="Cyclic-di-GMP_PDE-like"/>
</dbReference>
<dbReference type="OrthoDB" id="581425at2"/>
<dbReference type="GO" id="GO:0071111">
    <property type="term" value="F:cyclic-guanylate-specific phosphodiesterase activity"/>
    <property type="evidence" value="ECO:0007669"/>
    <property type="project" value="InterPro"/>
</dbReference>